<dbReference type="Proteomes" id="UP000789508">
    <property type="component" value="Unassembled WGS sequence"/>
</dbReference>
<reference evidence="2" key="1">
    <citation type="submission" date="2021-06" db="EMBL/GenBank/DDBJ databases">
        <authorList>
            <person name="Kallberg Y."/>
            <person name="Tangrot J."/>
            <person name="Rosling A."/>
        </authorList>
    </citation>
    <scope>NUCLEOTIDE SEQUENCE</scope>
    <source>
        <strain evidence="2">FL130A</strain>
    </source>
</reference>
<dbReference type="OrthoDB" id="5872154at2759"/>
<dbReference type="InterPro" id="IPR022557">
    <property type="entry name" value="SARA-like_C"/>
</dbReference>
<evidence type="ECO:0000259" key="1">
    <source>
        <dbReference type="Pfam" id="PF11979"/>
    </source>
</evidence>
<feature type="domain" description="Smad anchor for receptor activation-like C-terminal" evidence="1">
    <location>
        <begin position="74"/>
        <end position="265"/>
    </location>
</feature>
<evidence type="ECO:0000313" key="3">
    <source>
        <dbReference type="Proteomes" id="UP000789508"/>
    </source>
</evidence>
<dbReference type="Pfam" id="PF11979">
    <property type="entry name" value="SARA_C"/>
    <property type="match status" value="1"/>
</dbReference>
<name>A0A9N9EQH2_9GLOM</name>
<feature type="non-terminal residue" evidence="2">
    <location>
        <position position="1"/>
    </location>
</feature>
<proteinExistence type="predicted"/>
<accession>A0A9N9EQH2</accession>
<gene>
    <name evidence="2" type="ORF">ALEPTO_LOCUS11166</name>
</gene>
<keyword evidence="3" id="KW-1185">Reference proteome</keyword>
<dbReference type="EMBL" id="CAJVPS010016406">
    <property type="protein sequence ID" value="CAG8689836.1"/>
    <property type="molecule type" value="Genomic_DNA"/>
</dbReference>
<protein>
    <submittedName>
        <fullName evidence="2">13136_t:CDS:1</fullName>
    </submittedName>
</protein>
<evidence type="ECO:0000313" key="2">
    <source>
        <dbReference type="EMBL" id="CAG8689836.1"/>
    </source>
</evidence>
<dbReference type="AlphaFoldDB" id="A0A9N9EQH2"/>
<sequence length="402" mass="45441">ISFTICRNENEDNTNFPMMPIKAFHTIYNLVCAGTTLNIGMGTRFAPGFLSSQDMNTLIYVRQQALPGVHLSKDTLHAVLVTDEEYEVCKNYGILRLLGKRGYKEKCFPFPPWNERICKSVVTMADFKTSIINHILSTSITGASVTKLTGDQAKECIMLQISPSSHEMTKKFIEQVGTEKPIAIFTGLDDNADSCLIWQSGLKQPTAISLNDISRRLAGCFILFCPAQDKNQLIMIEDGFSLILTNETYYQLCEALCSCKTFSASIDDNTQFKLVWKAMSDELKPLKKASRNNDIVKMDKMVLLTGHEMTQRITINSLANYVDELDMVVVKHFSSMEKGDNLNLHVVVLVNEDKSVNIQFQKNPQDYEKASLDKLQENLKLVNQPEVYGGPISFRLDYHVWE</sequence>
<comment type="caution">
    <text evidence="2">The sequence shown here is derived from an EMBL/GenBank/DDBJ whole genome shotgun (WGS) entry which is preliminary data.</text>
</comment>
<organism evidence="2 3">
    <name type="scientific">Ambispora leptoticha</name>
    <dbReference type="NCBI Taxonomy" id="144679"/>
    <lineage>
        <taxon>Eukaryota</taxon>
        <taxon>Fungi</taxon>
        <taxon>Fungi incertae sedis</taxon>
        <taxon>Mucoromycota</taxon>
        <taxon>Glomeromycotina</taxon>
        <taxon>Glomeromycetes</taxon>
        <taxon>Archaeosporales</taxon>
        <taxon>Ambisporaceae</taxon>
        <taxon>Ambispora</taxon>
    </lineage>
</organism>